<comment type="similarity">
    <text evidence="2 13">Belongs to the amiloride-sensitive sodium channel (TC 1.A.6) family.</text>
</comment>
<keyword evidence="5 13" id="KW-0812">Transmembrane</keyword>
<evidence type="ECO:0000256" key="1">
    <source>
        <dbReference type="ARBA" id="ARBA00004141"/>
    </source>
</evidence>
<keyword evidence="8 13" id="KW-0406">Ion transport</keyword>
<evidence type="ECO:0000256" key="2">
    <source>
        <dbReference type="ARBA" id="ARBA00007193"/>
    </source>
</evidence>
<keyword evidence="3 13" id="KW-0813">Transport</keyword>
<keyword evidence="12 13" id="KW-0407">Ion channel</keyword>
<reference evidence="15" key="1">
    <citation type="submission" date="2022-11" db="UniProtKB">
        <authorList>
            <consortium name="WormBaseParasite"/>
        </authorList>
    </citation>
    <scope>IDENTIFICATION</scope>
</reference>
<keyword evidence="4 13" id="KW-0894">Sodium channel</keyword>
<protein>
    <submittedName>
        <fullName evidence="15">Uncharacterized protein</fullName>
    </submittedName>
</protein>
<evidence type="ECO:0000256" key="8">
    <source>
        <dbReference type="ARBA" id="ARBA00023065"/>
    </source>
</evidence>
<evidence type="ECO:0000256" key="5">
    <source>
        <dbReference type="ARBA" id="ARBA00022692"/>
    </source>
</evidence>
<evidence type="ECO:0000256" key="4">
    <source>
        <dbReference type="ARBA" id="ARBA00022461"/>
    </source>
</evidence>
<sequence length="264" mass="30869">MLPNISIPQATDLIEFWLAGSGLENMNELSTWNYTYLEYLQRLYEIWSQGYDRQGFFDTIHAKYGYKCEDLFSNCVLGGNKDCCKDLFKRQVVPRRGICYQTRRNVNQTDADDIGRLSIYIKAPSSITSPEYNYTQAQIIVYVSDNFDYVTDFPRYYLYPFQFNRMHFTARYIDLMPSRDCTTKIFGKDTECFIKNWLFLNIILPYNCTVPYLNPPYVERIKEVPAGMPVCEPIVIAKDYYDKIQLVHSGTVGYTSNDVGFDNN</sequence>
<name>A0A914CC73_9BILA</name>
<dbReference type="GO" id="GO:0005272">
    <property type="term" value="F:sodium channel activity"/>
    <property type="evidence" value="ECO:0007669"/>
    <property type="project" value="UniProtKB-KW"/>
</dbReference>
<evidence type="ECO:0000256" key="12">
    <source>
        <dbReference type="ARBA" id="ARBA00023303"/>
    </source>
</evidence>
<keyword evidence="6" id="KW-1133">Transmembrane helix</keyword>
<evidence type="ECO:0000256" key="3">
    <source>
        <dbReference type="ARBA" id="ARBA00022448"/>
    </source>
</evidence>
<dbReference type="Proteomes" id="UP000887540">
    <property type="component" value="Unplaced"/>
</dbReference>
<keyword evidence="14" id="KW-1185">Reference proteome</keyword>
<keyword evidence="10" id="KW-0325">Glycoprotein</keyword>
<evidence type="ECO:0000256" key="13">
    <source>
        <dbReference type="RuleBase" id="RU000679"/>
    </source>
</evidence>
<proteinExistence type="inferred from homology"/>
<evidence type="ECO:0000256" key="11">
    <source>
        <dbReference type="ARBA" id="ARBA00023201"/>
    </source>
</evidence>
<organism evidence="14 15">
    <name type="scientific">Acrobeloides nanus</name>
    <dbReference type="NCBI Taxonomy" id="290746"/>
    <lineage>
        <taxon>Eukaryota</taxon>
        <taxon>Metazoa</taxon>
        <taxon>Ecdysozoa</taxon>
        <taxon>Nematoda</taxon>
        <taxon>Chromadorea</taxon>
        <taxon>Rhabditida</taxon>
        <taxon>Tylenchina</taxon>
        <taxon>Cephalobomorpha</taxon>
        <taxon>Cephaloboidea</taxon>
        <taxon>Cephalobidae</taxon>
        <taxon>Acrobeloides</taxon>
    </lineage>
</organism>
<dbReference type="AlphaFoldDB" id="A0A914CC73"/>
<evidence type="ECO:0000256" key="9">
    <source>
        <dbReference type="ARBA" id="ARBA00023136"/>
    </source>
</evidence>
<keyword evidence="9" id="KW-0472">Membrane</keyword>
<evidence type="ECO:0000256" key="7">
    <source>
        <dbReference type="ARBA" id="ARBA00023053"/>
    </source>
</evidence>
<evidence type="ECO:0000313" key="14">
    <source>
        <dbReference type="Proteomes" id="UP000887540"/>
    </source>
</evidence>
<dbReference type="Pfam" id="PF00858">
    <property type="entry name" value="ASC"/>
    <property type="match status" value="1"/>
</dbReference>
<evidence type="ECO:0000256" key="10">
    <source>
        <dbReference type="ARBA" id="ARBA00023180"/>
    </source>
</evidence>
<keyword evidence="7" id="KW-0915">Sodium</keyword>
<evidence type="ECO:0000256" key="6">
    <source>
        <dbReference type="ARBA" id="ARBA00022989"/>
    </source>
</evidence>
<dbReference type="GO" id="GO:0016020">
    <property type="term" value="C:membrane"/>
    <property type="evidence" value="ECO:0007669"/>
    <property type="project" value="UniProtKB-SubCell"/>
</dbReference>
<keyword evidence="11 13" id="KW-0739">Sodium transport</keyword>
<dbReference type="WBParaSite" id="ACRNAN_Path_837.g3217.t1">
    <property type="protein sequence ID" value="ACRNAN_Path_837.g3217.t1"/>
    <property type="gene ID" value="ACRNAN_Path_837.g3217"/>
</dbReference>
<comment type="subcellular location">
    <subcellularLocation>
        <location evidence="1">Membrane</location>
        <topology evidence="1">Multi-pass membrane protein</topology>
    </subcellularLocation>
</comment>
<evidence type="ECO:0000313" key="15">
    <source>
        <dbReference type="WBParaSite" id="ACRNAN_Path_837.g3217.t1"/>
    </source>
</evidence>
<accession>A0A914CC73</accession>
<dbReference type="InterPro" id="IPR001873">
    <property type="entry name" value="ENaC"/>
</dbReference>